<feature type="region of interest" description="Disordered" evidence="8">
    <location>
        <begin position="176"/>
        <end position="255"/>
    </location>
</feature>
<feature type="compositionally biased region" description="Gly residues" evidence="8">
    <location>
        <begin position="333"/>
        <end position="365"/>
    </location>
</feature>
<dbReference type="Gene3D" id="3.10.450.580">
    <property type="entry name" value="Mediator complex, subunit Med6"/>
    <property type="match status" value="1"/>
</dbReference>
<comment type="subcellular location">
    <subcellularLocation>
        <location evidence="1">Nucleus</location>
    </subcellularLocation>
</comment>
<reference evidence="9" key="1">
    <citation type="journal article" date="2020" name="Stud. Mycol.">
        <title>101 Dothideomycetes genomes: a test case for predicting lifestyles and emergence of pathogens.</title>
        <authorList>
            <person name="Haridas S."/>
            <person name="Albert R."/>
            <person name="Binder M."/>
            <person name="Bloem J."/>
            <person name="Labutti K."/>
            <person name="Salamov A."/>
            <person name="Andreopoulos B."/>
            <person name="Baker S."/>
            <person name="Barry K."/>
            <person name="Bills G."/>
            <person name="Bluhm B."/>
            <person name="Cannon C."/>
            <person name="Castanera R."/>
            <person name="Culley D."/>
            <person name="Daum C."/>
            <person name="Ezra D."/>
            <person name="Gonzalez J."/>
            <person name="Henrissat B."/>
            <person name="Kuo A."/>
            <person name="Liang C."/>
            <person name="Lipzen A."/>
            <person name="Lutzoni F."/>
            <person name="Magnuson J."/>
            <person name="Mondo S."/>
            <person name="Nolan M."/>
            <person name="Ohm R."/>
            <person name="Pangilinan J."/>
            <person name="Park H.-J."/>
            <person name="Ramirez L."/>
            <person name="Alfaro M."/>
            <person name="Sun H."/>
            <person name="Tritt A."/>
            <person name="Yoshinaga Y."/>
            <person name="Zwiers L.-H."/>
            <person name="Turgeon B."/>
            <person name="Goodwin S."/>
            <person name="Spatafora J."/>
            <person name="Crous P."/>
            <person name="Grigoriev I."/>
        </authorList>
    </citation>
    <scope>NUCLEOTIDE SEQUENCE</scope>
    <source>
        <strain evidence="9">Tuck. ex Michener</strain>
    </source>
</reference>
<proteinExistence type="inferred from homology"/>
<protein>
    <recommendedName>
        <fullName evidence="3">Mediator of RNA polymerase II transcription subunit 6</fullName>
    </recommendedName>
    <alternativeName>
        <fullName evidence="7">Mediator complex subunit 6</fullName>
    </alternativeName>
</protein>
<accession>A0A6A6H528</accession>
<dbReference type="OrthoDB" id="344220at2759"/>
<evidence type="ECO:0000256" key="2">
    <source>
        <dbReference type="ARBA" id="ARBA00007526"/>
    </source>
</evidence>
<dbReference type="AlphaFoldDB" id="A0A6A6H528"/>
<dbReference type="GO" id="GO:0016592">
    <property type="term" value="C:mediator complex"/>
    <property type="evidence" value="ECO:0007669"/>
    <property type="project" value="InterPro"/>
</dbReference>
<keyword evidence="10" id="KW-1185">Reference proteome</keyword>
<feature type="compositionally biased region" description="Low complexity" evidence="8">
    <location>
        <begin position="213"/>
        <end position="234"/>
    </location>
</feature>
<dbReference type="Pfam" id="PF04934">
    <property type="entry name" value="Med6"/>
    <property type="match status" value="1"/>
</dbReference>
<evidence type="ECO:0000256" key="7">
    <source>
        <dbReference type="ARBA" id="ARBA00031259"/>
    </source>
</evidence>
<keyword evidence="6" id="KW-0539">Nucleus</keyword>
<dbReference type="EMBL" id="ML991809">
    <property type="protein sequence ID" value="KAF2233102.1"/>
    <property type="molecule type" value="Genomic_DNA"/>
</dbReference>
<gene>
    <name evidence="9" type="ORF">EV356DRAFT_533984</name>
</gene>
<dbReference type="PANTHER" id="PTHR13104">
    <property type="entry name" value="MED-6-RELATED"/>
    <property type="match status" value="1"/>
</dbReference>
<dbReference type="InterPro" id="IPR007018">
    <property type="entry name" value="Mediator_Med6"/>
</dbReference>
<name>A0A6A6H528_VIRVR</name>
<comment type="similarity">
    <text evidence="2">Belongs to the Mediator complex subunit 6 family.</text>
</comment>
<keyword evidence="5" id="KW-0804">Transcription</keyword>
<evidence type="ECO:0000256" key="4">
    <source>
        <dbReference type="ARBA" id="ARBA00023015"/>
    </source>
</evidence>
<evidence type="ECO:0000256" key="6">
    <source>
        <dbReference type="ARBA" id="ARBA00023242"/>
    </source>
</evidence>
<evidence type="ECO:0000256" key="5">
    <source>
        <dbReference type="ARBA" id="ARBA00023163"/>
    </source>
</evidence>
<evidence type="ECO:0000256" key="8">
    <source>
        <dbReference type="SAM" id="MobiDB-lite"/>
    </source>
</evidence>
<dbReference type="GO" id="GO:0003712">
    <property type="term" value="F:transcription coregulator activity"/>
    <property type="evidence" value="ECO:0007669"/>
    <property type="project" value="InterPro"/>
</dbReference>
<evidence type="ECO:0000313" key="10">
    <source>
        <dbReference type="Proteomes" id="UP000800092"/>
    </source>
</evidence>
<evidence type="ECO:0000256" key="3">
    <source>
        <dbReference type="ARBA" id="ARBA00020634"/>
    </source>
</evidence>
<feature type="compositionally biased region" description="Polar residues" evidence="8">
    <location>
        <begin position="195"/>
        <end position="205"/>
    </location>
</feature>
<dbReference type="Proteomes" id="UP000800092">
    <property type="component" value="Unassembled WGS sequence"/>
</dbReference>
<dbReference type="GO" id="GO:0006357">
    <property type="term" value="P:regulation of transcription by RNA polymerase II"/>
    <property type="evidence" value="ECO:0007669"/>
    <property type="project" value="InterPro"/>
</dbReference>
<dbReference type="InterPro" id="IPR038566">
    <property type="entry name" value="Mediator_Med6_sf"/>
</dbReference>
<organism evidence="9 10">
    <name type="scientific">Viridothelium virens</name>
    <name type="common">Speckled blister lichen</name>
    <name type="synonym">Trypethelium virens</name>
    <dbReference type="NCBI Taxonomy" id="1048519"/>
    <lineage>
        <taxon>Eukaryota</taxon>
        <taxon>Fungi</taxon>
        <taxon>Dikarya</taxon>
        <taxon>Ascomycota</taxon>
        <taxon>Pezizomycotina</taxon>
        <taxon>Dothideomycetes</taxon>
        <taxon>Dothideomycetes incertae sedis</taxon>
        <taxon>Trypetheliales</taxon>
        <taxon>Trypetheliaceae</taxon>
        <taxon>Viridothelium</taxon>
    </lineage>
</organism>
<evidence type="ECO:0000313" key="9">
    <source>
        <dbReference type="EMBL" id="KAF2233102.1"/>
    </source>
</evidence>
<sequence>MAAMQEPQLDETVWTNPTEIQRLGGLNQNTVHFYFSQSPFFDRSSKNGILITQAQFNPSMAYIMFNRDAFERRLQEMSGVEYLIASDTPELRAFPSNDSNGIWILRKQDRKSASLNAEVEVLGTYFIVNTNVFMASSLGDIMNNRLLTSTLAISKALSTASNLSYFTPRTGHSYFPPLARPAHSKDGIGSGNIGGTQSATTSRSASPIAPDTQSQLPSSQPQPQLPSSQPQSQSETPALLPQSKPPTSTDPRTNATLATTRALVTSFALSAAYADEYMDENPLRGEPGSFVRSATSERVAAARRARLEAEEEGERRVGGALRIQEAAAAAKSGGVGNGSGNGNGGAGTGSKPGTPGSPGRGGGGAAETQVKVEKGAGGVNVPAGLVGKAKRRKSKASVSPTSPIGKGGMA</sequence>
<feature type="region of interest" description="Disordered" evidence="8">
    <location>
        <begin position="327"/>
        <end position="410"/>
    </location>
</feature>
<evidence type="ECO:0000256" key="1">
    <source>
        <dbReference type="ARBA" id="ARBA00004123"/>
    </source>
</evidence>
<keyword evidence="4" id="KW-0805">Transcription regulation</keyword>